<dbReference type="GO" id="GO:1990334">
    <property type="term" value="C:Bfa1-Bub2 complex"/>
    <property type="evidence" value="ECO:0007669"/>
    <property type="project" value="InterPro"/>
</dbReference>
<dbReference type="InterPro" id="IPR034586">
    <property type="entry name" value="Bfa1/Byr4"/>
</dbReference>
<reference evidence="3 4" key="1">
    <citation type="journal article" date="2011" name="PLoS Genet.">
        <title>Finished genome of the fungal wheat pathogen Mycosphaerella graminicola reveals dispensome structure, chromosome plasticity, and stealth pathogenesis.</title>
        <authorList>
            <person name="Goodwin S.B."/>
            <person name="Ben M'barek S."/>
            <person name="Dhillon B."/>
            <person name="Wittenberg A.H.J."/>
            <person name="Crane C.F."/>
            <person name="Hane J.K."/>
            <person name="Foster A.J."/>
            <person name="Van der Lee T.A.J."/>
            <person name="Grimwood J."/>
            <person name="Aerts A."/>
            <person name="Antoniw J."/>
            <person name="Bailey A."/>
            <person name="Bluhm B."/>
            <person name="Bowler J."/>
            <person name="Bristow J."/>
            <person name="van der Burgt A."/>
            <person name="Canto-Canche B."/>
            <person name="Churchill A.C.L."/>
            <person name="Conde-Ferraez L."/>
            <person name="Cools H.J."/>
            <person name="Coutinho P.M."/>
            <person name="Csukai M."/>
            <person name="Dehal P."/>
            <person name="De Wit P."/>
            <person name="Donzelli B."/>
            <person name="van de Geest H.C."/>
            <person name="van Ham R.C.H.J."/>
            <person name="Hammond-Kosack K.E."/>
            <person name="Henrissat B."/>
            <person name="Kilian A."/>
            <person name="Kobayashi A.K."/>
            <person name="Koopmann E."/>
            <person name="Kourmpetis Y."/>
            <person name="Kuzniar A."/>
            <person name="Lindquist E."/>
            <person name="Lombard V."/>
            <person name="Maliepaard C."/>
            <person name="Martins N."/>
            <person name="Mehrabi R."/>
            <person name="Nap J.P.H."/>
            <person name="Ponomarenko A."/>
            <person name="Rudd J.J."/>
            <person name="Salamov A."/>
            <person name="Schmutz J."/>
            <person name="Schouten H.J."/>
            <person name="Shapiro H."/>
            <person name="Stergiopoulos I."/>
            <person name="Torriani S.F.F."/>
            <person name="Tu H."/>
            <person name="de Vries R.P."/>
            <person name="Waalwijk C."/>
            <person name="Ware S.B."/>
            <person name="Wiebenga A."/>
            <person name="Zwiers L.-H."/>
            <person name="Oliver R.P."/>
            <person name="Grigoriev I.V."/>
            <person name="Kema G.H.J."/>
        </authorList>
    </citation>
    <scope>NUCLEOTIDE SEQUENCE [LARGE SCALE GENOMIC DNA]</scope>
    <source>
        <strain evidence="4">CBS 115943 / IPO323</strain>
    </source>
</reference>
<feature type="compositionally biased region" description="Basic residues" evidence="2">
    <location>
        <begin position="346"/>
        <end position="358"/>
    </location>
</feature>
<dbReference type="PANTHER" id="PTHR35140">
    <property type="entry name" value="MITOTIC CHECK POINT PROTEIN BFA1"/>
    <property type="match status" value="1"/>
</dbReference>
<dbReference type="InterPro" id="IPR017850">
    <property type="entry name" value="Alkaline_phosphatase_core_sf"/>
</dbReference>
<dbReference type="GO" id="GO:0031578">
    <property type="term" value="P:mitotic spindle orientation checkpoint signaling"/>
    <property type="evidence" value="ECO:0007669"/>
    <property type="project" value="TreeGrafter"/>
</dbReference>
<dbReference type="EC" id="3.1.3.1" evidence="1"/>
<dbReference type="EMBL" id="CM001197">
    <property type="protein sequence ID" value="EGP90644.1"/>
    <property type="molecule type" value="Genomic_DNA"/>
</dbReference>
<dbReference type="Proteomes" id="UP000008062">
    <property type="component" value="Chromosome 2"/>
</dbReference>
<dbReference type="GeneID" id="13396025"/>
<protein>
    <recommendedName>
        <fullName evidence="1">alkaline phosphatase</fullName>
        <ecNumber evidence="1">3.1.3.1</ecNumber>
    </recommendedName>
</protein>
<dbReference type="SUPFAM" id="SSF53649">
    <property type="entry name" value="Alkaline phosphatase-like"/>
    <property type="match status" value="1"/>
</dbReference>
<dbReference type="InterPro" id="IPR001952">
    <property type="entry name" value="Alkaline_phosphatase"/>
</dbReference>
<feature type="compositionally biased region" description="Polar residues" evidence="2">
    <location>
        <begin position="582"/>
        <end position="591"/>
    </location>
</feature>
<dbReference type="AlphaFoldDB" id="F9X2S1"/>
<keyword evidence="4" id="KW-1185">Reference proteome</keyword>
<dbReference type="Pfam" id="PF00245">
    <property type="entry name" value="Alk_phosphatase"/>
    <property type="match status" value="1"/>
</dbReference>
<dbReference type="OMA" id="DWGEGSL"/>
<feature type="compositionally biased region" description="Polar residues" evidence="2">
    <location>
        <begin position="414"/>
        <end position="424"/>
    </location>
</feature>
<dbReference type="Gene3D" id="3.40.720.10">
    <property type="entry name" value="Alkaline Phosphatase, subunit A"/>
    <property type="match status" value="1"/>
</dbReference>
<proteinExistence type="predicted"/>
<dbReference type="KEGG" id="ztr:MYCGRDRAFT_107946"/>
<feature type="compositionally biased region" description="Polar residues" evidence="2">
    <location>
        <begin position="336"/>
        <end position="345"/>
    </location>
</feature>
<organism evidence="3 4">
    <name type="scientific">Zymoseptoria tritici (strain CBS 115943 / IPO323)</name>
    <name type="common">Speckled leaf blotch fungus</name>
    <name type="synonym">Septoria tritici</name>
    <dbReference type="NCBI Taxonomy" id="336722"/>
    <lineage>
        <taxon>Eukaryota</taxon>
        <taxon>Fungi</taxon>
        <taxon>Dikarya</taxon>
        <taxon>Ascomycota</taxon>
        <taxon>Pezizomycotina</taxon>
        <taxon>Dothideomycetes</taxon>
        <taxon>Dothideomycetidae</taxon>
        <taxon>Mycosphaerellales</taxon>
        <taxon>Mycosphaerellaceae</taxon>
        <taxon>Zymoseptoria</taxon>
    </lineage>
</organism>
<dbReference type="GO" id="GO:0005096">
    <property type="term" value="F:GTPase activator activity"/>
    <property type="evidence" value="ECO:0007669"/>
    <property type="project" value="InterPro"/>
</dbReference>
<sequence>MAAASGDMESWDDDVDFQGDFQAFAGQSTGTAHSMSSRLSVHSESVAGDEDWNVVIQPDNEQSIDQAILSAKQAGIPLPANVPTSALLGGTIKRLGKKTSKQRVGDDWDQDLEMSDVPLKLKPRLEDAAVFTGEEMDDFDDLEGSLGIRFAGTRRDVRDRSESASMISPSLGSVTAESEADDLGGLELPDGPIDLDALLKKRRATEAELSDLSQPNSAIIEQKATMDNHNIHKKSKLVPDESDDFLDDFDLASGDILDVRKRTNKNVQVKSTRPMHAPHRSATTINFHDKPTDKPVHVFNRSHIPRPVSGTKQTTRLEPVFESGAPQAVRERRQPAASNASSQLLRTKRSMPVLRHKPSAGTFVKPPAPFAPSGASNYAAQQRAMPYHMRRDSDPHSRHGAHSPPPRPHSRLSNQVAPDTPSRQSRNRENMAPASLAREAASKRTLTKPAKKRNFGDGSELEIFDDLPTSSTKESKFVKQPIARGPPKQSIRRTQSRSEFRFPARPLTTVSDRMVTPAPQTPSSPGKGFQDIQQSTPSYLRDTAASRIARESRIGHNPRARSEGPLQPLTTNWKAQVAARSPFSSPSAQRQKSTKRPGLISGIGSHIPKCEKGMIYNPQTLRWEGNENTLSQFDLPPPETPTPTSHERATSYMDAGHGLSSSPSRPALIAHVPTSSGHNVQVQNGMVYDPQQMKWLKFKGGRDVSGQLSPTPTDDEEDAFAGIDDLRDENTPVAMVSGSGEFLASPGSGNAPGVGEVHEEFDLGPRFIKLQELEEVAWRKKYPARSLIVLKRSSGRQHAKSCRSTLAIASRQWSAPRLLCAWPLGDSQDRTRWFKRGSAACAAVLVSWNSDGHPGPHLGTSRLLLYLTSSFFIRWIFVAMRATCYSAAVVAALLSLASAQTFQRHGTCPTLGCVTPPDQQDFLAGQYFDIRAEVHAPVNGSEATNGVPDADFTFTIGKVNGETKSMSEFFSIQEPVIENWNFTWFEDLFAEKAKKPSVVNVASKAWRRVALYEPGDYEVTLNYNNTKTVAYWHVRDIEQTINGKYISTMALDKFRTLGHQMTHSLDSFITDSANSATALYTGHKSTVNALVTTLAALRFHVGC</sequence>
<evidence type="ECO:0000256" key="2">
    <source>
        <dbReference type="SAM" id="MobiDB-lite"/>
    </source>
</evidence>
<feature type="region of interest" description="Disordered" evidence="2">
    <location>
        <begin position="298"/>
        <end position="502"/>
    </location>
</feature>
<evidence type="ECO:0000313" key="4">
    <source>
        <dbReference type="Proteomes" id="UP000008062"/>
    </source>
</evidence>
<dbReference type="HOGENOM" id="CLU_008906_1_0_1"/>
<feature type="region of interest" description="Disordered" evidence="2">
    <location>
        <begin position="514"/>
        <end position="533"/>
    </location>
</feature>
<dbReference type="InParanoid" id="F9X2S1"/>
<dbReference type="OrthoDB" id="19159at2759"/>
<dbReference type="STRING" id="336722.F9X2S1"/>
<dbReference type="GO" id="GO:0044732">
    <property type="term" value="C:mitotic spindle pole body"/>
    <property type="evidence" value="ECO:0007669"/>
    <property type="project" value="TreeGrafter"/>
</dbReference>
<evidence type="ECO:0000256" key="1">
    <source>
        <dbReference type="ARBA" id="ARBA00012647"/>
    </source>
</evidence>
<dbReference type="eggNOG" id="ENOG502QX1K">
    <property type="taxonomic scope" value="Eukaryota"/>
</dbReference>
<feature type="region of interest" description="Disordered" evidence="2">
    <location>
        <begin position="631"/>
        <end position="650"/>
    </location>
</feature>
<dbReference type="RefSeq" id="XP_003855668.1">
    <property type="nucleotide sequence ID" value="XM_003855620.1"/>
</dbReference>
<dbReference type="GO" id="GO:0004035">
    <property type="term" value="F:alkaline phosphatase activity"/>
    <property type="evidence" value="ECO:0007669"/>
    <property type="project" value="UniProtKB-EC"/>
</dbReference>
<feature type="region of interest" description="Disordered" evidence="2">
    <location>
        <begin position="577"/>
        <end position="604"/>
    </location>
</feature>
<name>F9X2S1_ZYMTI</name>
<gene>
    <name evidence="3" type="ORF">MYCGRDRAFT_107946</name>
</gene>
<dbReference type="PANTHER" id="PTHR35140:SF1">
    <property type="entry name" value="MITOTIC CHECK POINT PROTEIN BFA1"/>
    <property type="match status" value="1"/>
</dbReference>
<evidence type="ECO:0000313" key="3">
    <source>
        <dbReference type="EMBL" id="EGP90644.1"/>
    </source>
</evidence>
<accession>F9X2S1</accession>